<comment type="caution">
    <text evidence="2">The sequence shown here is derived from an EMBL/GenBank/DDBJ whole genome shotgun (WGS) entry which is preliminary data.</text>
</comment>
<reference evidence="2" key="1">
    <citation type="submission" date="2023-10" db="EMBL/GenBank/DDBJ databases">
        <authorList>
            <person name="Chen Y."/>
            <person name="Shah S."/>
            <person name="Dougan E. K."/>
            <person name="Thang M."/>
            <person name="Chan C."/>
        </authorList>
    </citation>
    <scope>NUCLEOTIDE SEQUENCE [LARGE SCALE GENOMIC DNA]</scope>
</reference>
<feature type="region of interest" description="Disordered" evidence="1">
    <location>
        <begin position="1"/>
        <end position="21"/>
    </location>
</feature>
<evidence type="ECO:0000313" key="2">
    <source>
        <dbReference type="EMBL" id="CAK0881264.1"/>
    </source>
</evidence>
<dbReference type="PANTHER" id="PTHR46321">
    <property type="entry name" value="KIF1-BINDING PROTEIN"/>
    <property type="match status" value="1"/>
</dbReference>
<evidence type="ECO:0008006" key="4">
    <source>
        <dbReference type="Google" id="ProtNLM"/>
    </source>
</evidence>
<dbReference type="PANTHER" id="PTHR46321:SF1">
    <property type="entry name" value="KIF-BINDING PROTEIN"/>
    <property type="match status" value="1"/>
</dbReference>
<gene>
    <name evidence="2" type="ORF">PCOR1329_LOCUS64177</name>
</gene>
<keyword evidence="3" id="KW-1185">Reference proteome</keyword>
<evidence type="ECO:0000313" key="3">
    <source>
        <dbReference type="Proteomes" id="UP001189429"/>
    </source>
</evidence>
<name>A0ABN9W866_9DINO</name>
<accession>A0ABN9W866</accession>
<dbReference type="Proteomes" id="UP001189429">
    <property type="component" value="Unassembled WGS sequence"/>
</dbReference>
<organism evidence="2 3">
    <name type="scientific">Prorocentrum cordatum</name>
    <dbReference type="NCBI Taxonomy" id="2364126"/>
    <lineage>
        <taxon>Eukaryota</taxon>
        <taxon>Sar</taxon>
        <taxon>Alveolata</taxon>
        <taxon>Dinophyceae</taxon>
        <taxon>Prorocentrales</taxon>
        <taxon>Prorocentraceae</taxon>
        <taxon>Prorocentrum</taxon>
    </lineage>
</organism>
<feature type="region of interest" description="Disordered" evidence="1">
    <location>
        <begin position="362"/>
        <end position="399"/>
    </location>
</feature>
<protein>
    <recommendedName>
        <fullName evidence="4">KIF-binding protein</fullName>
    </recommendedName>
</protein>
<proteinExistence type="predicted"/>
<evidence type="ECO:0000256" key="1">
    <source>
        <dbReference type="SAM" id="MobiDB-lite"/>
    </source>
</evidence>
<sequence length="399" mass="44969">MAGVFSPPARLGARERTEGDGPSALARYLDEEIGKAVAKYDELWAVEDPEENPYKSKYLARALLEAAVREVEQLLPAAADDAEAERGREMLARLSLFLGKNLYFCEEVPGAERHFTRALEGYLRSPLRQDPDRFCYIQDALNQIGMLWCNRHGFSEGFNYLRRAQIMFVNRPAVVREQREERANDHYTLTMFYLAQAYGHLQKPALSARFCAETMARQLEHNSPERRSKEALERDPFDCKDWVRNCCSLSDFFASECMFWTAEYLLHAACVMCQRCGEICGLEPDGLAELHAECRRDLGALYSQRLKFSKTCAEHPGLGEDAWRGEHAKRAAETAPSEGARLTFASGEPVLWDDVFPEVVHLEDEEAQIEASQTEGPGLEGPQVEDEEAQAEGPGAGKM</sequence>
<dbReference type="EMBL" id="CAUYUJ010018171">
    <property type="protein sequence ID" value="CAK0881264.1"/>
    <property type="molecule type" value="Genomic_DNA"/>
</dbReference>